<dbReference type="Proteomes" id="UP001206878">
    <property type="component" value="Unassembled WGS sequence"/>
</dbReference>
<organism evidence="1 2">
    <name type="scientific">Escherichia marmotae</name>
    <dbReference type="NCBI Taxonomy" id="1499973"/>
    <lineage>
        <taxon>Bacteria</taxon>
        <taxon>Pseudomonadati</taxon>
        <taxon>Pseudomonadota</taxon>
        <taxon>Gammaproteobacteria</taxon>
        <taxon>Enterobacterales</taxon>
        <taxon>Enterobacteriaceae</taxon>
        <taxon>Escherichia</taxon>
    </lineage>
</organism>
<sequence>NLPWALVANKDDMSLVKKMYRNSVKMGKEVELFNGIQTSAERPPIYWFSDKEILEESELYFKIKKKDKQYIIEKNILKKYFKPV</sequence>
<feature type="non-terminal residue" evidence="1">
    <location>
        <position position="1"/>
    </location>
</feature>
<dbReference type="EMBL" id="JANPXH010001144">
    <property type="protein sequence ID" value="MCR6679346.1"/>
    <property type="molecule type" value="Genomic_DNA"/>
</dbReference>
<feature type="non-terminal residue" evidence="1">
    <location>
        <position position="84"/>
    </location>
</feature>
<dbReference type="AlphaFoldDB" id="A0AAW5MTM7"/>
<accession>A0AAW5MTM7</accession>
<proteinExistence type="predicted"/>
<protein>
    <submittedName>
        <fullName evidence="1">Uncharacterized protein</fullName>
    </submittedName>
</protein>
<reference evidence="1" key="1">
    <citation type="submission" date="2022-07" db="EMBL/GenBank/DDBJ databases">
        <title>Diversity of ethanolamine utilization by human commensal Escherichia coli.</title>
        <authorList>
            <person name="Jubelin G."/>
        </authorList>
    </citation>
    <scope>NUCLEOTIDE SEQUENCE</scope>
    <source>
        <strain evidence="1">S1</strain>
    </source>
</reference>
<gene>
    <name evidence="1" type="ORF">NVV43_28205</name>
</gene>
<comment type="caution">
    <text evidence="1">The sequence shown here is derived from an EMBL/GenBank/DDBJ whole genome shotgun (WGS) entry which is preliminary data.</text>
</comment>
<evidence type="ECO:0000313" key="1">
    <source>
        <dbReference type="EMBL" id="MCR6679346.1"/>
    </source>
</evidence>
<name>A0AAW5MTM7_9ESCH</name>
<evidence type="ECO:0000313" key="2">
    <source>
        <dbReference type="Proteomes" id="UP001206878"/>
    </source>
</evidence>